<dbReference type="OrthoDB" id="6637990at2"/>
<evidence type="ECO:0000313" key="2">
    <source>
        <dbReference type="Proteomes" id="UP000255129"/>
    </source>
</evidence>
<proteinExistence type="predicted"/>
<protein>
    <submittedName>
        <fullName evidence="1">Uncharacterized protein</fullName>
    </submittedName>
</protein>
<dbReference type="EMBL" id="UGUA01000001">
    <property type="protein sequence ID" value="SUC33693.1"/>
    <property type="molecule type" value="Genomic_DNA"/>
</dbReference>
<organism evidence="1 2">
    <name type="scientific">Providencia rustigianii</name>
    <dbReference type="NCBI Taxonomy" id="158850"/>
    <lineage>
        <taxon>Bacteria</taxon>
        <taxon>Pseudomonadati</taxon>
        <taxon>Pseudomonadota</taxon>
        <taxon>Gammaproteobacteria</taxon>
        <taxon>Enterobacterales</taxon>
        <taxon>Morganellaceae</taxon>
        <taxon>Providencia</taxon>
    </lineage>
</organism>
<sequence length="221" mass="24424">MSKVHLVTSCSKSKNGAVLDTVFPSSSASLKEAYDEWTELLKKRFSDQNSVTETKKLYRGEHWKTALKIHDKLPGLSLWVVSAGIGLRHLSDPAVPYEATFSNTAYDSKSIWEKLINSPPFPGKASSLKELLSRNSDDIFVIALSPVYLRAIENDLAAGAYYLPCPDSQLIIVTSKAYSGPLSKYARYGDKSMLKELNANMTTLNIKHADKIASSLPPILR</sequence>
<name>A0A379FZB2_9GAMM</name>
<dbReference type="Proteomes" id="UP000255129">
    <property type="component" value="Unassembled WGS sequence"/>
</dbReference>
<accession>A0A379FZB2</accession>
<dbReference type="AlphaFoldDB" id="A0A379FZB2"/>
<reference evidence="1 2" key="1">
    <citation type="submission" date="2018-06" db="EMBL/GenBank/DDBJ databases">
        <authorList>
            <consortium name="Pathogen Informatics"/>
            <person name="Doyle S."/>
        </authorList>
    </citation>
    <scope>NUCLEOTIDE SEQUENCE [LARGE SCALE GENOMIC DNA]</scope>
    <source>
        <strain evidence="1 2">NCTC12026</strain>
    </source>
</reference>
<evidence type="ECO:0000313" key="1">
    <source>
        <dbReference type="EMBL" id="SUC33693.1"/>
    </source>
</evidence>
<gene>
    <name evidence="1" type="ORF">NCTC12026_00014</name>
</gene>